<dbReference type="Proteomes" id="UP000824010">
    <property type="component" value="Chromosome"/>
</dbReference>
<evidence type="ECO:0000256" key="1">
    <source>
        <dbReference type="SAM" id="Coils"/>
    </source>
</evidence>
<feature type="coiled-coil region" evidence="1">
    <location>
        <begin position="1388"/>
        <end position="1426"/>
    </location>
</feature>
<evidence type="ECO:0000313" key="3">
    <source>
        <dbReference type="EMBL" id="QXH56285.1"/>
    </source>
</evidence>
<proteinExistence type="predicted"/>
<dbReference type="Pfam" id="PF20178">
    <property type="entry name" value="ToxA_N"/>
    <property type="match status" value="1"/>
</dbReference>
<protein>
    <recommendedName>
        <fullName evidence="2">Dermonecrotic toxin N-terminal domain-containing protein</fullName>
    </recommendedName>
</protein>
<dbReference type="EMBL" id="CP077077">
    <property type="protein sequence ID" value="QXH56285.1"/>
    <property type="molecule type" value="Genomic_DNA"/>
</dbReference>
<keyword evidence="4" id="KW-1185">Reference proteome</keyword>
<dbReference type="InterPro" id="IPR046673">
    <property type="entry name" value="ToxA_N"/>
</dbReference>
<name>A0ABX8NJV4_9PSED</name>
<keyword evidence="1" id="KW-0175">Coiled coil</keyword>
<reference evidence="3 4" key="1">
    <citation type="journal article" date="2021" name="Microorganisms">
        <title>The Ever-Expanding Pseudomonas Genus: Description of 43 New Species and Partition of the Pseudomonas putida Group.</title>
        <authorList>
            <person name="Girard L."/>
            <person name="Lood C."/>
            <person name="Hofte M."/>
            <person name="Vandamme P."/>
            <person name="Rokni-Zadeh H."/>
            <person name="van Noort V."/>
            <person name="Lavigne R."/>
            <person name="De Mot R."/>
        </authorList>
    </citation>
    <scope>NUCLEOTIDE SEQUENCE [LARGE SCALE GENOMIC DNA]</scope>
    <source>
        <strain evidence="3 4">COW77</strain>
    </source>
</reference>
<dbReference type="RefSeq" id="WP_217867492.1">
    <property type="nucleotide sequence ID" value="NZ_CP077077.1"/>
</dbReference>
<organism evidence="3 4">
    <name type="scientific">Pseudomonas maumuensis</name>
    <dbReference type="NCBI Taxonomy" id="2842354"/>
    <lineage>
        <taxon>Bacteria</taxon>
        <taxon>Pseudomonadati</taxon>
        <taxon>Pseudomonadota</taxon>
        <taxon>Gammaproteobacteria</taxon>
        <taxon>Pseudomonadales</taxon>
        <taxon>Pseudomonadaceae</taxon>
        <taxon>Pseudomonas</taxon>
    </lineage>
</organism>
<evidence type="ECO:0000259" key="2">
    <source>
        <dbReference type="Pfam" id="PF20178"/>
    </source>
</evidence>
<sequence length="1549" mass="173836">MPILPAHLDFKTAVARQFASRPTLRQVIGERLRVLLFEHHPVLARVQPPLIDGDALLLVSPHPGEPHWVSQSFVDVLLQALLTGRSVQLAEVNGRRPHLALRAPYRYAEQQDNFGALQLGDLSSALDELIELAIEYFRQSQVDYWNAQGSAGVSRDEWLQLVMKTALLRNLPLQSLNARQQACIYGLLKGGTHLPIVAVVEARLSLAGQLTSVRPCNLLVSGEWDEQQVLLWCSPSSVIRAFDCLDQFTVALRDELAENHVFDTMTWDRQVLDGNVFAQQTTLMLQQMLEAFDRVRYPMLADVAELERLFEHLSDPGNGFIAGYHLEALAEIQTPPGMLGATTSDRFAFQAAVFELALNQSESEGIAALDGVLDLATYTRQQLEAQIRLDHPVHATIPTDELIVELAVARGMPGGAGVGAAGGESLEVLPSKTLTEFAIGNLVGLQGAFIKRLSRRDQQALPAWMSIDYAKTLVSKVDVGCRYPDYVAKTLDEPQARPHRVSRFAREWRISLLFSALAAKLGGKISEAGLQCVTDLCRGMFDEEAADIGLMPLLLKRQPQSTRRDLVQGMYVIFLARPSLVLLYRPLFPKDPLLEFSSAAAMMAGIVGSLELQDSLLTWMSPQVRPIYAAGGFAEPHVTSIGIDPFNLPATPEPASLASQVWLTDMDEKLYQANRDLLVDLADRQTVSNAESRWRTLAQGAWLLFDTVTLSLRGPVATVTWLVQAVAGLEHQVQALSQGSAFERSSVVVDVLLNLSMAMLHARLPSARPEHERPLRVAFTDPLAATFRVGRMGPQVAMEGRVGLMGTRFASQQDHSYRANQGFNWMPREAKQRLRALASTVVLEGRQPLASGAGKGLYEVEGKRYLWMAGCAYRVEPVEHGLRILGEQGEPGPWLRFRSGAWRIDTDLRLAGQGPKTRLEMRKKENEQKYKQLMDQESTLMQSLIAKERELHKQREQQAKVAEDIATLEGAKGERDEEQLKLLRNLHTRVRLRVLQYVEDYIATSFEHDDVVSQLAPMKQADPKMSEAIRLQRNDTRRDLIEDCNLYYNQLATLINDSNLNELVESVSVVAETPVEVAIYQRFYAGLRQVVEWQEKLVGICKRFDGLLEETLRDTSVTFTNKDGSRRNKVAWLGEIIEQRRMTGIDLEFQALMDLAEFSLNRQVDIDEKTMLAYSDYLYGEELKSAGAAHGELAGGGFTPQQQIDVLKGAIEAYEQADVMSKYLLGFGGEAVRGDVLVKYRMVLESVHEAAKDELTSLLREQDLAEPRPQRQAVYAMRGGKRRVVRTQRGRSVVGEERMVEGEQVVQQLDPQNASVLKTFKQQGGEWVEQVQDAAPPSVPPSPTIEPQVWSRRARGLLSEVDKVVRLARSYVEADEPKGLITVVEQHVEKLKRAMNRLSWSSQALREELQDSVERLESLRRDLLTAIYLSTSHPTAESLRFLLENGQVSITRTVDRQTLLEHDYLDTYEIRRRPLAGHTQGIGLWEAHFHYPDSDTPRRAFVKGHLKLWSQRRLGHEAQLRAAKVRGEFLKIYRGDLRLKDVEGLIPFD</sequence>
<evidence type="ECO:0000313" key="4">
    <source>
        <dbReference type="Proteomes" id="UP000824010"/>
    </source>
</evidence>
<accession>A0ABX8NJV4</accession>
<gene>
    <name evidence="3" type="ORF">KSS90_23675</name>
</gene>
<feature type="domain" description="Dermonecrotic toxin N-terminal" evidence="2">
    <location>
        <begin position="372"/>
        <end position="608"/>
    </location>
</feature>